<evidence type="ECO:0000313" key="2">
    <source>
        <dbReference type="EMBL" id="KAF6813833.1"/>
    </source>
</evidence>
<feature type="region of interest" description="Disordered" evidence="1">
    <location>
        <begin position="95"/>
        <end position="115"/>
    </location>
</feature>
<sequence length="228" mass="25697">MQRPHSPRSGEWKALNFLQEEPRSSARKSLTNDSEAALADCHCQFALSLLRRKTRRKHRTCCTALDWKGTYRPTVLLSPSALTNDDPRVLLFHPTEDKHHETPDPRLRSSSTSGVTTTTADIITVRVLRCAALRSHRHQGCGCLQTPLAVSTSKNLRHITPAQRRQSSTYCPLLDPAPRPRPRDLMWSATQTPVSRRLHQLSSPGPAVTSTSHKERLFSLHHHTIEDS</sequence>
<reference evidence="2 3" key="1">
    <citation type="journal article" date="2020" name="Phytopathology">
        <title>Genome Sequence Resources of Colletotrichum truncatum, C. plurivorum, C. musicola, and C. sojae: Four Species Pathogenic to Soybean (Glycine max).</title>
        <authorList>
            <person name="Rogerio F."/>
            <person name="Boufleur T.R."/>
            <person name="Ciampi-Guillardi M."/>
            <person name="Sukno S.A."/>
            <person name="Thon M.R."/>
            <person name="Massola Junior N.S."/>
            <person name="Baroncelli R."/>
        </authorList>
    </citation>
    <scope>NUCLEOTIDE SEQUENCE [LARGE SCALE GENOMIC DNA]</scope>
    <source>
        <strain evidence="2 3">LFN0009</strain>
    </source>
</reference>
<evidence type="ECO:0000313" key="3">
    <source>
        <dbReference type="Proteomes" id="UP000652219"/>
    </source>
</evidence>
<feature type="compositionally biased region" description="Polar residues" evidence="1">
    <location>
        <begin position="192"/>
        <end position="211"/>
    </location>
</feature>
<name>A0A8H6JJM1_9PEZI</name>
<proteinExistence type="predicted"/>
<gene>
    <name evidence="2" type="ORF">CSOJ01_04398</name>
</gene>
<protein>
    <submittedName>
        <fullName evidence="2">Uncharacterized protein</fullName>
    </submittedName>
</protein>
<evidence type="ECO:0000256" key="1">
    <source>
        <dbReference type="SAM" id="MobiDB-lite"/>
    </source>
</evidence>
<accession>A0A8H6JJM1</accession>
<dbReference type="Proteomes" id="UP000652219">
    <property type="component" value="Unassembled WGS sequence"/>
</dbReference>
<feature type="compositionally biased region" description="Basic and acidic residues" evidence="1">
    <location>
        <begin position="95"/>
        <end position="107"/>
    </location>
</feature>
<organism evidence="2 3">
    <name type="scientific">Colletotrichum sojae</name>
    <dbReference type="NCBI Taxonomy" id="2175907"/>
    <lineage>
        <taxon>Eukaryota</taxon>
        <taxon>Fungi</taxon>
        <taxon>Dikarya</taxon>
        <taxon>Ascomycota</taxon>
        <taxon>Pezizomycotina</taxon>
        <taxon>Sordariomycetes</taxon>
        <taxon>Hypocreomycetidae</taxon>
        <taxon>Glomerellales</taxon>
        <taxon>Glomerellaceae</taxon>
        <taxon>Colletotrichum</taxon>
        <taxon>Colletotrichum orchidearum species complex</taxon>
    </lineage>
</organism>
<dbReference type="AlphaFoldDB" id="A0A8H6JJM1"/>
<dbReference type="EMBL" id="WIGN01000049">
    <property type="protein sequence ID" value="KAF6813833.1"/>
    <property type="molecule type" value="Genomic_DNA"/>
</dbReference>
<keyword evidence="3" id="KW-1185">Reference proteome</keyword>
<comment type="caution">
    <text evidence="2">The sequence shown here is derived from an EMBL/GenBank/DDBJ whole genome shotgun (WGS) entry which is preliminary data.</text>
</comment>
<feature type="region of interest" description="Disordered" evidence="1">
    <location>
        <begin position="192"/>
        <end position="212"/>
    </location>
</feature>